<accession>A0ABP1G4S3</accession>
<dbReference type="SMART" id="SM00367">
    <property type="entry name" value="LRR_CC"/>
    <property type="match status" value="2"/>
</dbReference>
<comment type="subcellular location">
    <subcellularLocation>
        <location evidence="1">Cytoplasm</location>
        <location evidence="1">Cytoskeleton</location>
        <location evidence="1">Cilium axoneme</location>
    </subcellularLocation>
</comment>
<dbReference type="Proteomes" id="UP001497392">
    <property type="component" value="Unassembled WGS sequence"/>
</dbReference>
<dbReference type="InterPro" id="IPR032675">
    <property type="entry name" value="LRR_dom_sf"/>
</dbReference>
<gene>
    <name evidence="2" type="primary">g7552</name>
    <name evidence="2" type="ORF">VP750_LOCUS6466</name>
</gene>
<keyword evidence="3" id="KW-1185">Reference proteome</keyword>
<dbReference type="InterPro" id="IPR006553">
    <property type="entry name" value="Leu-rich_rpt_Cys-con_subtyp"/>
</dbReference>
<protein>
    <submittedName>
        <fullName evidence="2">G7552 protein</fullName>
    </submittedName>
</protein>
<evidence type="ECO:0000256" key="1">
    <source>
        <dbReference type="ARBA" id="ARBA00004430"/>
    </source>
</evidence>
<dbReference type="SUPFAM" id="SSF52047">
    <property type="entry name" value="RNI-like"/>
    <property type="match status" value="1"/>
</dbReference>
<name>A0ABP1G4S3_9CHLO</name>
<evidence type="ECO:0000313" key="3">
    <source>
        <dbReference type="Proteomes" id="UP001497392"/>
    </source>
</evidence>
<evidence type="ECO:0000313" key="2">
    <source>
        <dbReference type="EMBL" id="CAL5224807.1"/>
    </source>
</evidence>
<comment type="caution">
    <text evidence="2">The sequence shown here is derived from an EMBL/GenBank/DDBJ whole genome shotgun (WGS) entry which is preliminary data.</text>
</comment>
<dbReference type="PANTHER" id="PTHR13318">
    <property type="entry name" value="PARTNER OF PAIRED, ISOFORM B-RELATED"/>
    <property type="match status" value="1"/>
</dbReference>
<reference evidence="2 3" key="1">
    <citation type="submission" date="2024-06" db="EMBL/GenBank/DDBJ databases">
        <authorList>
            <person name="Kraege A."/>
            <person name="Thomma B."/>
        </authorList>
    </citation>
    <scope>NUCLEOTIDE SEQUENCE [LARGE SCALE GENOMIC DNA]</scope>
</reference>
<dbReference type="Gene3D" id="3.80.10.10">
    <property type="entry name" value="Ribonuclease Inhibitor"/>
    <property type="match status" value="1"/>
</dbReference>
<dbReference type="EMBL" id="CAXHTA020000011">
    <property type="protein sequence ID" value="CAL5224807.1"/>
    <property type="molecule type" value="Genomic_DNA"/>
</dbReference>
<proteinExistence type="predicted"/>
<sequence>MQLDTCSLLERLNVSHCTRLTDASLNGLADSKAVAYGRLWDLDISDLGPGFTGAGLSALLIEWTRTQRYVDVIPAPSTWEEDAPGYRLNISYNDKILAEHLLGLVALPGMPCVQFGQFLADDCSKMAAPLILGTYSLNVLGEVANSGSFDQLQTLDLRRCFAASTQESLEKNEAALARIIRGTGGRLKRLLIDDGCAGADVVEAIASKGSQLEELSICDCRGVSDAGLQALAAACKQLTRLYVGGDSRCLDTV</sequence>
<organism evidence="2 3">
    <name type="scientific">Coccomyxa viridis</name>
    <dbReference type="NCBI Taxonomy" id="1274662"/>
    <lineage>
        <taxon>Eukaryota</taxon>
        <taxon>Viridiplantae</taxon>
        <taxon>Chlorophyta</taxon>
        <taxon>core chlorophytes</taxon>
        <taxon>Trebouxiophyceae</taxon>
        <taxon>Trebouxiophyceae incertae sedis</taxon>
        <taxon>Coccomyxaceae</taxon>
        <taxon>Coccomyxa</taxon>
    </lineage>
</organism>